<dbReference type="PRINTS" id="PR00039">
    <property type="entry name" value="HTHLYSR"/>
</dbReference>
<evidence type="ECO:0000313" key="6">
    <source>
        <dbReference type="Proteomes" id="UP000190409"/>
    </source>
</evidence>
<comment type="similarity">
    <text evidence="1">Belongs to the LysR transcriptional regulatory family.</text>
</comment>
<organism evidence="5 6">
    <name type="scientific">Dolosigranulum pigrum</name>
    <dbReference type="NCBI Taxonomy" id="29394"/>
    <lineage>
        <taxon>Bacteria</taxon>
        <taxon>Bacillati</taxon>
        <taxon>Bacillota</taxon>
        <taxon>Bacilli</taxon>
        <taxon>Lactobacillales</taxon>
        <taxon>Carnobacteriaceae</taxon>
        <taxon>Dolosigranulum</taxon>
    </lineage>
</organism>
<dbReference type="Gene3D" id="3.40.190.290">
    <property type="match status" value="1"/>
</dbReference>
<reference evidence="5 6" key="1">
    <citation type="submission" date="2017-01" db="EMBL/GenBank/DDBJ databases">
        <title>Complete Genome Sequence of Dolosigranulum pigrum isolated from a Patient with interstitial lung disease.</title>
        <authorList>
            <person name="Mukhopadhyay R."/>
            <person name="Joaquin J."/>
            <person name="Hogue R."/>
            <person name="Fitzgerald S."/>
            <person name="Jospin G."/>
            <person name="Eisen J.A."/>
            <person name="Chaturvedi V."/>
        </authorList>
    </citation>
    <scope>NUCLEOTIDE SEQUENCE [LARGE SCALE GENOMIC DNA]</scope>
    <source>
        <strain evidence="5 6">15S00348</strain>
    </source>
</reference>
<dbReference type="InterPro" id="IPR005119">
    <property type="entry name" value="LysR_subst-bd"/>
</dbReference>
<dbReference type="InterPro" id="IPR036390">
    <property type="entry name" value="WH_DNA-bd_sf"/>
</dbReference>
<dbReference type="PANTHER" id="PTHR30346">
    <property type="entry name" value="TRANSCRIPTIONAL DUAL REGULATOR HCAR-RELATED"/>
    <property type="match status" value="1"/>
</dbReference>
<dbReference type="GO" id="GO:0032993">
    <property type="term" value="C:protein-DNA complex"/>
    <property type="evidence" value="ECO:0007669"/>
    <property type="project" value="TreeGrafter"/>
</dbReference>
<sequence length="306" mass="34789">MRLDQLRYIVKVVECGSITEAAEQLFMSQPSLSAAIKQLEEEMGITIFNRSNRGVSLSVDGTEFLAYARQILEQTDLMIDRYHSEKPAKKLLAISTQHYAFSVNAFVQLLKNLELEEYDFTLRETRTYDIIADVAEFRSDIGILYLSDHNERVIRKLLKERGLTYHALFEASPHVFVTRTHPLAHRKSVDPQDLAPYPFLAFEQGEMNSGYFAEEVVQLSKLSQTIHVSDRATIFNLIIGLNGYTISSGILSTDLNGEDIISIPLNVDATMRLGWISNDKAKLTSVARVYIHQLQKIIESYGYTTR</sequence>
<evidence type="ECO:0000256" key="3">
    <source>
        <dbReference type="ARBA" id="ARBA00023125"/>
    </source>
</evidence>
<dbReference type="PROSITE" id="PS50931">
    <property type="entry name" value="HTH_LYSR"/>
    <property type="match status" value="1"/>
</dbReference>
<evidence type="ECO:0000256" key="1">
    <source>
        <dbReference type="ARBA" id="ARBA00009437"/>
    </source>
</evidence>
<dbReference type="InterPro" id="IPR036388">
    <property type="entry name" value="WH-like_DNA-bd_sf"/>
</dbReference>
<dbReference type="OrthoDB" id="9803735at2"/>
<name>A0A1S8KL95_9LACT</name>
<comment type="caution">
    <text evidence="5">The sequence shown here is derived from an EMBL/GenBank/DDBJ whole genome shotgun (WGS) entry which is preliminary data.</text>
</comment>
<keyword evidence="4" id="KW-0804">Transcription</keyword>
<gene>
    <name evidence="5" type="ORF">BWX42_00845</name>
</gene>
<dbReference type="AlphaFoldDB" id="A0A1S8KL95"/>
<dbReference type="Gene3D" id="1.10.10.10">
    <property type="entry name" value="Winged helix-like DNA-binding domain superfamily/Winged helix DNA-binding domain"/>
    <property type="match status" value="1"/>
</dbReference>
<dbReference type="Proteomes" id="UP000190409">
    <property type="component" value="Unassembled WGS sequence"/>
</dbReference>
<evidence type="ECO:0000256" key="2">
    <source>
        <dbReference type="ARBA" id="ARBA00023015"/>
    </source>
</evidence>
<dbReference type="GO" id="GO:0003700">
    <property type="term" value="F:DNA-binding transcription factor activity"/>
    <property type="evidence" value="ECO:0007669"/>
    <property type="project" value="InterPro"/>
</dbReference>
<evidence type="ECO:0000313" key="5">
    <source>
        <dbReference type="EMBL" id="OOL80527.1"/>
    </source>
</evidence>
<dbReference type="CDD" id="cd05466">
    <property type="entry name" value="PBP2_LTTR_substrate"/>
    <property type="match status" value="1"/>
</dbReference>
<dbReference type="Pfam" id="PF03466">
    <property type="entry name" value="LysR_substrate"/>
    <property type="match status" value="1"/>
</dbReference>
<dbReference type="EMBL" id="MUYF01000003">
    <property type="protein sequence ID" value="OOL80527.1"/>
    <property type="molecule type" value="Genomic_DNA"/>
</dbReference>
<keyword evidence="3" id="KW-0238">DNA-binding</keyword>
<protein>
    <submittedName>
        <fullName evidence="5">LysR family transcriptional regulator</fullName>
    </submittedName>
</protein>
<dbReference type="InterPro" id="IPR000847">
    <property type="entry name" value="LysR_HTH_N"/>
</dbReference>
<dbReference type="SUPFAM" id="SSF53850">
    <property type="entry name" value="Periplasmic binding protein-like II"/>
    <property type="match status" value="1"/>
</dbReference>
<accession>A0A1S8KL95</accession>
<dbReference type="Pfam" id="PF00126">
    <property type="entry name" value="HTH_1"/>
    <property type="match status" value="1"/>
</dbReference>
<evidence type="ECO:0000256" key="4">
    <source>
        <dbReference type="ARBA" id="ARBA00023163"/>
    </source>
</evidence>
<dbReference type="SUPFAM" id="SSF46785">
    <property type="entry name" value="Winged helix' DNA-binding domain"/>
    <property type="match status" value="1"/>
</dbReference>
<dbReference type="FunFam" id="1.10.10.10:FF:000001">
    <property type="entry name" value="LysR family transcriptional regulator"/>
    <property type="match status" value="1"/>
</dbReference>
<dbReference type="GO" id="GO:0003677">
    <property type="term" value="F:DNA binding"/>
    <property type="evidence" value="ECO:0007669"/>
    <property type="project" value="UniProtKB-KW"/>
</dbReference>
<dbReference type="RefSeq" id="WP_077862105.1">
    <property type="nucleotide sequence ID" value="NZ_CALFGV010000019.1"/>
</dbReference>
<dbReference type="PANTHER" id="PTHR30346:SF0">
    <property type="entry name" value="HCA OPERON TRANSCRIPTIONAL ACTIVATOR HCAR"/>
    <property type="match status" value="1"/>
</dbReference>
<proteinExistence type="inferred from homology"/>
<keyword evidence="2" id="KW-0805">Transcription regulation</keyword>